<dbReference type="Gene3D" id="3.30.160.70">
    <property type="entry name" value="Methylated DNA-protein cysteine methyltransferase domain"/>
    <property type="match status" value="1"/>
</dbReference>
<evidence type="ECO:0000259" key="7">
    <source>
        <dbReference type="Pfam" id="PF01035"/>
    </source>
</evidence>
<dbReference type="InterPro" id="IPR001497">
    <property type="entry name" value="MethylDNA_cys_MeTrfase_AS"/>
</dbReference>
<proteinExistence type="predicted"/>
<evidence type="ECO:0000313" key="9">
    <source>
        <dbReference type="EMBL" id="EBA08043.1"/>
    </source>
</evidence>
<dbReference type="SUPFAM" id="SSF53155">
    <property type="entry name" value="Methylated DNA-protein cysteine methyltransferase domain"/>
    <property type="match status" value="1"/>
</dbReference>
<dbReference type="PANTHER" id="PTHR10815:SF13">
    <property type="entry name" value="METHYLATED-DNA--PROTEIN-CYSTEINE METHYLTRANSFERASE"/>
    <property type="match status" value="1"/>
</dbReference>
<evidence type="ECO:0000256" key="2">
    <source>
        <dbReference type="ARBA" id="ARBA00022603"/>
    </source>
</evidence>
<evidence type="ECO:0000256" key="1">
    <source>
        <dbReference type="ARBA" id="ARBA00001286"/>
    </source>
</evidence>
<evidence type="ECO:0000256" key="6">
    <source>
        <dbReference type="ARBA" id="ARBA00049348"/>
    </source>
</evidence>
<dbReference type="NCBIfam" id="TIGR00589">
    <property type="entry name" value="ogt"/>
    <property type="match status" value="1"/>
</dbReference>
<dbReference type="Pfam" id="PF02870">
    <property type="entry name" value="Methyltransf_1N"/>
    <property type="match status" value="1"/>
</dbReference>
<dbReference type="GO" id="GO:0032259">
    <property type="term" value="P:methylation"/>
    <property type="evidence" value="ECO:0007669"/>
    <property type="project" value="UniProtKB-KW"/>
</dbReference>
<dbReference type="PROSITE" id="PS00374">
    <property type="entry name" value="MGMT"/>
    <property type="match status" value="1"/>
</dbReference>
<accession>A3K3C9</accession>
<dbReference type="InterPro" id="IPR036217">
    <property type="entry name" value="MethylDNA_cys_MeTrfase_DNAb"/>
</dbReference>
<dbReference type="InterPro" id="IPR036631">
    <property type="entry name" value="MGMT_N_sf"/>
</dbReference>
<evidence type="ECO:0000259" key="8">
    <source>
        <dbReference type="Pfam" id="PF02870"/>
    </source>
</evidence>
<reference evidence="9 10" key="1">
    <citation type="submission" date="2006-06" db="EMBL/GenBank/DDBJ databases">
        <authorList>
            <person name="Moran M.A."/>
            <person name="Ferriera S."/>
            <person name="Johnson J."/>
            <person name="Kravitz S."/>
            <person name="Beeson K."/>
            <person name="Sutton G."/>
            <person name="Rogers Y.-H."/>
            <person name="Friedman R."/>
            <person name="Frazier M."/>
            <person name="Venter J.C."/>
        </authorList>
    </citation>
    <scope>NUCLEOTIDE SEQUENCE [LARGE SCALE GENOMIC DNA]</scope>
    <source>
        <strain evidence="9 10">E-37</strain>
    </source>
</reference>
<dbReference type="GO" id="GO:0006281">
    <property type="term" value="P:DNA repair"/>
    <property type="evidence" value="ECO:0007669"/>
    <property type="project" value="UniProtKB-KW"/>
</dbReference>
<evidence type="ECO:0000313" key="10">
    <source>
        <dbReference type="Proteomes" id="UP000005713"/>
    </source>
</evidence>
<dbReference type="PANTHER" id="PTHR10815">
    <property type="entry name" value="METHYLATED-DNA--PROTEIN-CYSTEINE METHYLTRANSFERASE"/>
    <property type="match status" value="1"/>
</dbReference>
<dbReference type="Pfam" id="PF01035">
    <property type="entry name" value="DNA_binding_1"/>
    <property type="match status" value="1"/>
</dbReference>
<keyword evidence="4" id="KW-0227">DNA damage</keyword>
<dbReference type="CDD" id="cd06445">
    <property type="entry name" value="ATase"/>
    <property type="match status" value="1"/>
</dbReference>
<organism evidence="9 10">
    <name type="scientific">Sagittula stellata (strain ATCC 700073 / DSM 11524 / E-37)</name>
    <dbReference type="NCBI Taxonomy" id="388399"/>
    <lineage>
        <taxon>Bacteria</taxon>
        <taxon>Pseudomonadati</taxon>
        <taxon>Pseudomonadota</taxon>
        <taxon>Alphaproteobacteria</taxon>
        <taxon>Rhodobacterales</taxon>
        <taxon>Roseobacteraceae</taxon>
        <taxon>Sagittula</taxon>
    </lineage>
</organism>
<comment type="catalytic activity">
    <reaction evidence="6">
        <text>a 6-O-methyl-2'-deoxyguanosine in DNA + L-cysteinyl-[protein] = S-methyl-L-cysteinyl-[protein] + a 2'-deoxyguanosine in DNA</text>
        <dbReference type="Rhea" id="RHEA:24000"/>
        <dbReference type="Rhea" id="RHEA-COMP:10131"/>
        <dbReference type="Rhea" id="RHEA-COMP:10132"/>
        <dbReference type="Rhea" id="RHEA-COMP:11367"/>
        <dbReference type="Rhea" id="RHEA-COMP:11368"/>
        <dbReference type="ChEBI" id="CHEBI:29950"/>
        <dbReference type="ChEBI" id="CHEBI:82612"/>
        <dbReference type="ChEBI" id="CHEBI:85445"/>
        <dbReference type="ChEBI" id="CHEBI:85448"/>
        <dbReference type="EC" id="2.1.1.63"/>
    </reaction>
</comment>
<dbReference type="InterPro" id="IPR014048">
    <property type="entry name" value="MethylDNA_cys_MeTrfase_DNA-bd"/>
</dbReference>
<dbReference type="InterPro" id="IPR036388">
    <property type="entry name" value="WH-like_DNA-bd_sf"/>
</dbReference>
<sequence>MPGESRWLAVVPRDDDTVGGGNGTEGADMAQLTVATPTGPFRLVEAEGVMVSCGWCDGPSDAAEATPLLREAASQLEAYFAGRLTRFDLPWFVDRSPFQSEACALMAAIPFGETITYGEMAKALGVSAQAAGRGCGGNPLPVIVPCHRVLATNGLGGFSASGGVETKVWLLRHEGAAGLLI</sequence>
<keyword evidence="3 9" id="KW-0808">Transferase</keyword>
<dbReference type="SUPFAM" id="SSF46767">
    <property type="entry name" value="Methylated DNA-protein cysteine methyltransferase, C-terminal domain"/>
    <property type="match status" value="1"/>
</dbReference>
<keyword evidence="10" id="KW-1185">Reference proteome</keyword>
<dbReference type="GO" id="GO:0003908">
    <property type="term" value="F:methylated-DNA-[protein]-cysteine S-methyltransferase activity"/>
    <property type="evidence" value="ECO:0007669"/>
    <property type="project" value="UniProtKB-EC"/>
</dbReference>
<evidence type="ECO:0000256" key="3">
    <source>
        <dbReference type="ARBA" id="ARBA00022679"/>
    </source>
</evidence>
<evidence type="ECO:0000256" key="4">
    <source>
        <dbReference type="ARBA" id="ARBA00022763"/>
    </source>
</evidence>
<evidence type="ECO:0000256" key="5">
    <source>
        <dbReference type="ARBA" id="ARBA00023204"/>
    </source>
</evidence>
<feature type="domain" description="Methylated-DNA-[protein]-cysteine S-methyltransferase DNA binding" evidence="7">
    <location>
        <begin position="97"/>
        <end position="176"/>
    </location>
</feature>
<keyword evidence="5" id="KW-0234">DNA repair</keyword>
<feature type="domain" description="Methylguanine DNA methyltransferase ribonuclease-like" evidence="8">
    <location>
        <begin position="34"/>
        <end position="90"/>
    </location>
</feature>
<comment type="catalytic activity">
    <reaction evidence="1">
        <text>a 4-O-methyl-thymidine in DNA + L-cysteinyl-[protein] = a thymidine in DNA + S-methyl-L-cysteinyl-[protein]</text>
        <dbReference type="Rhea" id="RHEA:53428"/>
        <dbReference type="Rhea" id="RHEA-COMP:10131"/>
        <dbReference type="Rhea" id="RHEA-COMP:10132"/>
        <dbReference type="Rhea" id="RHEA-COMP:13555"/>
        <dbReference type="Rhea" id="RHEA-COMP:13556"/>
        <dbReference type="ChEBI" id="CHEBI:29950"/>
        <dbReference type="ChEBI" id="CHEBI:82612"/>
        <dbReference type="ChEBI" id="CHEBI:137386"/>
        <dbReference type="ChEBI" id="CHEBI:137387"/>
        <dbReference type="EC" id="2.1.1.63"/>
    </reaction>
</comment>
<name>A3K3C9_SAGS3</name>
<keyword evidence="2 9" id="KW-0489">Methyltransferase</keyword>
<gene>
    <name evidence="9" type="ORF">SSE37_10884</name>
</gene>
<dbReference type="eggNOG" id="COG0350">
    <property type="taxonomic scope" value="Bacteria"/>
</dbReference>
<protein>
    <submittedName>
        <fullName evidence="9">Methylated-DNA--protein-cysteine methyltransferase</fullName>
    </submittedName>
</protein>
<dbReference type="Proteomes" id="UP000005713">
    <property type="component" value="Unassembled WGS sequence"/>
</dbReference>
<dbReference type="Gene3D" id="1.10.10.10">
    <property type="entry name" value="Winged helix-like DNA-binding domain superfamily/Winged helix DNA-binding domain"/>
    <property type="match status" value="1"/>
</dbReference>
<comment type="caution">
    <text evidence="9">The sequence shown here is derived from an EMBL/GenBank/DDBJ whole genome shotgun (WGS) entry which is preliminary data.</text>
</comment>
<dbReference type="AlphaFoldDB" id="A3K3C9"/>
<dbReference type="InterPro" id="IPR008332">
    <property type="entry name" value="MethylG_MeTrfase_N"/>
</dbReference>
<dbReference type="EMBL" id="AAYA01000006">
    <property type="protein sequence ID" value="EBA08043.1"/>
    <property type="molecule type" value="Genomic_DNA"/>
</dbReference>